<evidence type="ECO:0000256" key="2">
    <source>
        <dbReference type="ARBA" id="ARBA00022670"/>
    </source>
</evidence>
<dbReference type="GO" id="GO:0016579">
    <property type="term" value="P:protein deubiquitination"/>
    <property type="evidence" value="ECO:0007669"/>
    <property type="project" value="TreeGrafter"/>
</dbReference>
<sequence length="206" mass="23584">MFSSKITCSLPFNCMGITRDSGSDELLPSKMSREPVILNVYDMYKVNEYTANIGIGVFHSGVEMYGSEFAYGGHQYPFTGIFEILPRDDSELGEQFKFRQSVLIGYTDFTEEDVKRIVSELGKEFRGDRYHLMNNNCNHFANSFTKILCGKDIPPWVNRLAYLSSWVPFLERCLPKEWLTPVALQYSISHRQDSTCSESPCTTPSY</sequence>
<dbReference type="InParanoid" id="A0A1W4WUA7"/>
<organism evidence="5 6">
    <name type="scientific">Agrilus planipennis</name>
    <name type="common">Emerald ash borer</name>
    <name type="synonym">Agrilus marcopoli</name>
    <dbReference type="NCBI Taxonomy" id="224129"/>
    <lineage>
        <taxon>Eukaryota</taxon>
        <taxon>Metazoa</taxon>
        <taxon>Ecdysozoa</taxon>
        <taxon>Arthropoda</taxon>
        <taxon>Hexapoda</taxon>
        <taxon>Insecta</taxon>
        <taxon>Pterygota</taxon>
        <taxon>Neoptera</taxon>
        <taxon>Endopterygota</taxon>
        <taxon>Coleoptera</taxon>
        <taxon>Polyphaga</taxon>
        <taxon>Elateriformia</taxon>
        <taxon>Buprestoidea</taxon>
        <taxon>Buprestidae</taxon>
        <taxon>Agrilinae</taxon>
        <taxon>Agrilus</taxon>
    </lineage>
</organism>
<proteinExistence type="inferred from homology"/>
<comment type="similarity">
    <text evidence="1">Belongs to the DeSI family.</text>
</comment>
<keyword evidence="3" id="KW-0378">Hydrolase</keyword>
<dbReference type="InterPro" id="IPR042266">
    <property type="entry name" value="PPPDE_sf"/>
</dbReference>
<evidence type="ECO:0000256" key="3">
    <source>
        <dbReference type="ARBA" id="ARBA00022801"/>
    </source>
</evidence>
<reference evidence="6" key="1">
    <citation type="submission" date="2025-08" db="UniProtKB">
        <authorList>
            <consortium name="RefSeq"/>
        </authorList>
    </citation>
    <scope>IDENTIFICATION</scope>
    <source>
        <tissue evidence="6">Entire body</tissue>
    </source>
</reference>
<dbReference type="InterPro" id="IPR008580">
    <property type="entry name" value="PPPDE_dom"/>
</dbReference>
<evidence type="ECO:0000256" key="1">
    <source>
        <dbReference type="ARBA" id="ARBA00008140"/>
    </source>
</evidence>
<accession>A0A1W4WUA7</accession>
<dbReference type="AlphaFoldDB" id="A0A1W4WUA7"/>
<dbReference type="Gene3D" id="3.90.1720.30">
    <property type="entry name" value="PPPDE domains"/>
    <property type="match status" value="1"/>
</dbReference>
<dbReference type="RefSeq" id="XP_018323625.1">
    <property type="nucleotide sequence ID" value="XM_018468123.1"/>
</dbReference>
<dbReference type="PROSITE" id="PS51858">
    <property type="entry name" value="PPPDE"/>
    <property type="match status" value="1"/>
</dbReference>
<dbReference type="PANTHER" id="PTHR12378:SF80">
    <property type="entry name" value="IP06716P-RELATED"/>
    <property type="match status" value="1"/>
</dbReference>
<dbReference type="Proteomes" id="UP000192223">
    <property type="component" value="Unplaced"/>
</dbReference>
<feature type="domain" description="PPPDE" evidence="4">
    <location>
        <begin position="34"/>
        <end position="178"/>
    </location>
</feature>
<evidence type="ECO:0000259" key="4">
    <source>
        <dbReference type="PROSITE" id="PS51858"/>
    </source>
</evidence>
<dbReference type="FunCoup" id="A0A1W4WUA7">
    <property type="interactions" value="209"/>
</dbReference>
<dbReference type="KEGG" id="apln:108735904"/>
<keyword evidence="5" id="KW-1185">Reference proteome</keyword>
<dbReference type="GO" id="GO:0006508">
    <property type="term" value="P:proteolysis"/>
    <property type="evidence" value="ECO:0007669"/>
    <property type="project" value="UniProtKB-KW"/>
</dbReference>
<keyword evidence="2" id="KW-0645">Protease</keyword>
<dbReference type="SMART" id="SM01179">
    <property type="entry name" value="DUF862"/>
    <property type="match status" value="1"/>
</dbReference>
<dbReference type="GeneID" id="108735904"/>
<gene>
    <name evidence="6" type="primary">LOC108735904</name>
</gene>
<dbReference type="Pfam" id="PF05903">
    <property type="entry name" value="Peptidase_C97"/>
    <property type="match status" value="1"/>
</dbReference>
<dbReference type="OrthoDB" id="412286at2759"/>
<protein>
    <submittedName>
        <fullName evidence="6">Deubiquitinase DESI2</fullName>
    </submittedName>
</protein>
<dbReference type="STRING" id="224129.A0A1W4WUA7"/>
<dbReference type="GO" id="GO:0101005">
    <property type="term" value="F:deubiquitinase activity"/>
    <property type="evidence" value="ECO:0007669"/>
    <property type="project" value="TreeGrafter"/>
</dbReference>
<evidence type="ECO:0000313" key="5">
    <source>
        <dbReference type="Proteomes" id="UP000192223"/>
    </source>
</evidence>
<name>A0A1W4WUA7_AGRPL</name>
<dbReference type="PANTHER" id="PTHR12378">
    <property type="entry name" value="DESUMOYLATING ISOPEPTIDASE"/>
    <property type="match status" value="1"/>
</dbReference>
<evidence type="ECO:0000313" key="6">
    <source>
        <dbReference type="RefSeq" id="XP_018323625.1"/>
    </source>
</evidence>